<reference evidence="1" key="1">
    <citation type="journal article" date="2016" name="Antimicrob. Agents Chemother.">
        <title>Escherichia coli Harboring mcr-1 and blaCTX-M on a Novel IncF Plasmid: First report of mcr-1 in the USA.</title>
        <authorList>
            <person name="McGann P."/>
            <person name="Snesrud E."/>
            <person name="Maybank R."/>
            <person name="Corey B."/>
            <person name="Ong A.C."/>
            <person name="Clifford R."/>
            <person name="Hinkle M."/>
            <person name="Whitman T."/>
            <person name="Lesho E."/>
            <person name="Schaecher K.E."/>
        </authorList>
    </citation>
    <scope>NUCLEOTIDE SEQUENCE</scope>
    <source>
        <strain evidence="1">MRSN388634</strain>
        <plasmid evidence="1">pMR0516mcr</plasmid>
    </source>
</reference>
<name>A0A173GM35_ECOLX</name>
<organism evidence="1">
    <name type="scientific">Escherichia coli</name>
    <dbReference type="NCBI Taxonomy" id="562"/>
    <lineage>
        <taxon>Bacteria</taxon>
        <taxon>Pseudomonadati</taxon>
        <taxon>Pseudomonadota</taxon>
        <taxon>Gammaproteobacteria</taxon>
        <taxon>Enterobacterales</taxon>
        <taxon>Enterobacteriaceae</taxon>
        <taxon>Escherichia</taxon>
    </lineage>
</organism>
<dbReference type="EMBL" id="KX276657">
    <property type="protein sequence ID" value="ANH56045.1"/>
    <property type="molecule type" value="Genomic_DNA"/>
</dbReference>
<evidence type="ECO:0000313" key="1">
    <source>
        <dbReference type="EMBL" id="ANH56045.1"/>
    </source>
</evidence>
<keyword evidence="1" id="KW-0614">Plasmid</keyword>
<sequence>MIFYNMWRVYVLNDKSVSVNSCIFKDAALPLFMHNDTVLST</sequence>
<protein>
    <submittedName>
        <fullName evidence="1">Uncharacterized protein</fullName>
    </submittedName>
</protein>
<accession>A0A173GM35</accession>
<geneLocation type="plasmid" evidence="1">
    <name>pMR0516mcr</name>
</geneLocation>
<dbReference type="AlphaFoldDB" id="A0A173GM35"/>
<proteinExistence type="predicted"/>